<protein>
    <recommendedName>
        <fullName evidence="3">Glycosyl hydrolases family 2 sugar binding domain-containing protein</fullName>
    </recommendedName>
</protein>
<dbReference type="PANTHER" id="PTHR36848:SF2">
    <property type="entry name" value="SECRETED PROTEIN"/>
    <property type="match status" value="1"/>
</dbReference>
<dbReference type="InterPro" id="IPR008979">
    <property type="entry name" value="Galactose-bd-like_sf"/>
</dbReference>
<dbReference type="NCBIfam" id="NF045579">
    <property type="entry name" value="rhamnoside_JR"/>
    <property type="match status" value="1"/>
</dbReference>
<dbReference type="HOGENOM" id="CLU_330357_0_0_9"/>
<dbReference type="KEGG" id="pms:KNP414_01994"/>
<proteinExistence type="predicted"/>
<evidence type="ECO:0000313" key="1">
    <source>
        <dbReference type="EMBL" id="AEI40555.1"/>
    </source>
</evidence>
<dbReference type="InterPro" id="IPR053161">
    <property type="entry name" value="Ulvan_degrading_GH"/>
</dbReference>
<dbReference type="Proteomes" id="UP000006620">
    <property type="component" value="Chromosome"/>
</dbReference>
<gene>
    <name evidence="1" type="ordered locus">KNP414_01994</name>
</gene>
<dbReference type="Gene3D" id="2.60.120.260">
    <property type="entry name" value="Galactose-binding domain-like"/>
    <property type="match status" value="1"/>
</dbReference>
<dbReference type="PANTHER" id="PTHR36848">
    <property type="entry name" value="DNA-BINDING PROTEIN (PUTATIVE SECRETED PROTEIN)-RELATED"/>
    <property type="match status" value="1"/>
</dbReference>
<dbReference type="AlphaFoldDB" id="F8FRJ8"/>
<name>F8FRJ8_PAEMK</name>
<evidence type="ECO:0008006" key="3">
    <source>
        <dbReference type="Google" id="ProtNLM"/>
    </source>
</evidence>
<evidence type="ECO:0000313" key="2">
    <source>
        <dbReference type="Proteomes" id="UP000006620"/>
    </source>
</evidence>
<sequence>MHEFDVMKRQFAAPPAEYSPIPFWFWNDELSREEIIRQIHDFHSKEVDGFVIHPRMGLPRSMPYLSEAYMELVEAAVAEADRLGMRVILYDEGMYPSGSACGMVVKHNRGYASRGLQLREYPCREGEPLEIPVALPPGDTVVSALAVRKLAEGEIAPEHTQVLGIEQGRVRFTPPDGGSWSVLLFVDTLSGGTIRGVHPGQDDGEPDAPAAADLLNPEAVQTFIRLTHETYYRKLSRCFGTTVIAMFTDEPDLLGRGHTKGIKPWTRGLIGEFLGSGCREEDLAALWYDAGEDTERVREAFETVVRSRLSRTYYKPLADWCEAHGIGLTGHPAGSDDIGLLEPFHIPGQDVVWRYIAPETERGLTGVHSTMGKCSSDSARHRGKRRNLNECFGVCGVEGGWSLSADHMKWYLDWLFVRGVNLIAPHAFYYSIRGERRDERPPDVGPHNIWWPEYARFSRYIKRMSWLMTDSRNGANAAVLAGAAYLPWKIVKPLYEGQIEFNYLEESLLRGSCECKDGTLSIAGYRYETVLIEDGRWLSPDSRQVLETFAGQGGLVIELEEGSGFTREIGQVRVERAEEIPDVLERRIGREVSLEPASDAVRISHVTKNGIPFYVIVNEGEARYEGTLRMKQRGHAEYWRPWTGECSPAGIQPIPEGQIVPVTVERRECLVIAVDPHSNPAAVDEHPGKTEEVQDLSEGWRVIEGPWTGELPALSSWTGWEGMAHYSGTVTYEKRFELEDPAGWEELQLDLGDAHELVRLTVNGREAGVRMWSPYVFDVGSELQQGWNILRVSVTNSLANRYDGRSLPSGLLGPVRLLSFGRRGNL</sequence>
<dbReference type="PATRIC" id="fig|1036673.3.peg.1782"/>
<dbReference type="RefSeq" id="WP_013915716.1">
    <property type="nucleotide sequence ID" value="NC_015690.1"/>
</dbReference>
<dbReference type="SUPFAM" id="SSF49785">
    <property type="entry name" value="Galactose-binding domain-like"/>
    <property type="match status" value="1"/>
</dbReference>
<reference evidence="1 2" key="2">
    <citation type="journal article" date="2013" name="Genome Announc.">
        <title>Genome Sequence of Growth-Improving Paenibacillus mucilaginosus Strain KNP414.</title>
        <authorList>
            <person name="Lu J.J."/>
            <person name="Wang J.F."/>
            <person name="Hu X.F."/>
        </authorList>
    </citation>
    <scope>NUCLEOTIDE SEQUENCE [LARGE SCALE GENOMIC DNA]</scope>
    <source>
        <strain evidence="1 2">KNP414</strain>
    </source>
</reference>
<accession>F8FRJ8</accession>
<reference evidence="2" key="1">
    <citation type="submission" date="2011-06" db="EMBL/GenBank/DDBJ databases">
        <title>Complete genome sequence of Paenibacillus mucilaginosus KNP414.</title>
        <authorList>
            <person name="Wang J."/>
            <person name="Hu S."/>
            <person name="Hu X."/>
            <person name="Zhang B."/>
            <person name="Dong D."/>
            <person name="Zhang S."/>
            <person name="Zhao K."/>
            <person name="Wu D."/>
        </authorList>
    </citation>
    <scope>NUCLEOTIDE SEQUENCE [LARGE SCALE GENOMIC DNA]</scope>
    <source>
        <strain evidence="2">KNP414</strain>
    </source>
</reference>
<organism evidence="1 2">
    <name type="scientific">Paenibacillus mucilaginosus (strain KNP414)</name>
    <dbReference type="NCBI Taxonomy" id="1036673"/>
    <lineage>
        <taxon>Bacteria</taxon>
        <taxon>Bacillati</taxon>
        <taxon>Bacillota</taxon>
        <taxon>Bacilli</taxon>
        <taxon>Bacillales</taxon>
        <taxon>Paenibacillaceae</taxon>
        <taxon>Paenibacillus</taxon>
    </lineage>
</organism>
<dbReference type="EMBL" id="CP002869">
    <property type="protein sequence ID" value="AEI40555.1"/>
    <property type="molecule type" value="Genomic_DNA"/>
</dbReference>